<dbReference type="EMBL" id="CP001719">
    <property type="protein sequence ID" value="ADC47870.1"/>
    <property type="molecule type" value="Genomic_DNA"/>
</dbReference>
<feature type="domain" description="RCK N-terminal" evidence="3">
    <location>
        <begin position="126"/>
        <end position="244"/>
    </location>
</feature>
<dbReference type="SUPFAM" id="SSF51735">
    <property type="entry name" value="NAD(P)-binding Rossmann-fold domains"/>
    <property type="match status" value="1"/>
</dbReference>
<dbReference type="PANTHER" id="PTHR43833:SF13">
    <property type="entry name" value="POTASSIUM CHANNEL PROTEIN 2-RELATED"/>
    <property type="match status" value="1"/>
</dbReference>
<dbReference type="InterPro" id="IPR013099">
    <property type="entry name" value="K_chnl_dom"/>
</dbReference>
<dbReference type="Gene3D" id="3.40.50.720">
    <property type="entry name" value="NAD(P)-binding Rossmann-like Domain"/>
    <property type="match status" value="1"/>
</dbReference>
<feature type="transmembrane region" description="Helical" evidence="2">
    <location>
        <begin position="31"/>
        <end position="49"/>
    </location>
</feature>
<name>D3E0E6_METRM</name>
<keyword evidence="4" id="KW-0407">Ion channel</keyword>
<dbReference type="GO" id="GO:0034220">
    <property type="term" value="P:monoatomic ion transmembrane transport"/>
    <property type="evidence" value="ECO:0007669"/>
    <property type="project" value="UniProtKB-KW"/>
</dbReference>
<dbReference type="GO" id="GO:0036094">
    <property type="term" value="F:small molecule binding"/>
    <property type="evidence" value="ECO:0007669"/>
    <property type="project" value="InterPro"/>
</dbReference>
<dbReference type="Gene3D" id="3.30.1340.20">
    <property type="entry name" value="3H domain"/>
    <property type="match status" value="1"/>
</dbReference>
<dbReference type="AlphaFoldDB" id="D3E0E6"/>
<dbReference type="InterPro" id="IPR004173">
    <property type="entry name" value="3H_domain"/>
</dbReference>
<keyword evidence="2" id="KW-0812">Transmembrane</keyword>
<dbReference type="eggNOG" id="arCOG01958">
    <property type="taxonomic scope" value="Archaea"/>
</dbReference>
<dbReference type="KEGG" id="mru:mru_2020"/>
<evidence type="ECO:0000256" key="1">
    <source>
        <dbReference type="ARBA" id="ARBA00004651"/>
    </source>
</evidence>
<dbReference type="PROSITE" id="PS51201">
    <property type="entry name" value="RCK_N"/>
    <property type="match status" value="1"/>
</dbReference>
<comment type="subcellular location">
    <subcellularLocation>
        <location evidence="1">Cell membrane</location>
        <topology evidence="1">Multi-pass membrane protein</topology>
    </subcellularLocation>
</comment>
<evidence type="ECO:0000313" key="4">
    <source>
        <dbReference type="EMBL" id="ADC47870.1"/>
    </source>
</evidence>
<dbReference type="Proteomes" id="UP000008680">
    <property type="component" value="Chromosome"/>
</dbReference>
<dbReference type="InterPro" id="IPR036291">
    <property type="entry name" value="NAD(P)-bd_dom_sf"/>
</dbReference>
<reference evidence="4 5" key="1">
    <citation type="journal article" date="2010" name="PLoS ONE">
        <title>The genome sequence of the rumen methanogen Methanobrevibacter ruminantium reveals new possibilities for controlling ruminant methane emissions.</title>
        <authorList>
            <person name="Leahy S.C."/>
            <person name="Kelly W.J."/>
            <person name="Altermann E."/>
            <person name="Ronimus R.S."/>
            <person name="Yeoman C.J."/>
            <person name="Pacheco D.M."/>
            <person name="Li D."/>
            <person name="Kong Z."/>
            <person name="McTavish S."/>
            <person name="Sang C."/>
            <person name="Lambie S.C."/>
            <person name="Janssen P.H."/>
            <person name="Dey D."/>
            <person name="Attwood G.T."/>
        </authorList>
    </citation>
    <scope>NUCLEOTIDE SEQUENCE [LARGE SCALE GENOMIC DNA]</scope>
    <source>
        <strain evidence="5">ATCC 35063 / DSM 1093 / JCM 13430 / OCM 146 / M1</strain>
    </source>
</reference>
<dbReference type="SUPFAM" id="SSF75500">
    <property type="entry name" value="Putative transcriptional regulator TM1602, C-terminal domain"/>
    <property type="match status" value="1"/>
</dbReference>
<keyword evidence="2" id="KW-0472">Membrane</keyword>
<dbReference type="Pfam" id="PF02254">
    <property type="entry name" value="TrkA_N"/>
    <property type="match status" value="1"/>
</dbReference>
<dbReference type="InterPro" id="IPR035922">
    <property type="entry name" value="3H_dom_sf"/>
</dbReference>
<keyword evidence="4" id="KW-0813">Transport</keyword>
<dbReference type="Pfam" id="PF02829">
    <property type="entry name" value="3H"/>
    <property type="match status" value="1"/>
</dbReference>
<keyword evidence="4" id="KW-0406">Ion transport</keyword>
<keyword evidence="5" id="KW-1185">Reference proteome</keyword>
<protein>
    <submittedName>
        <fullName evidence="4">Potassium channel protein</fullName>
    </submittedName>
</protein>
<organism evidence="4 5">
    <name type="scientific">Methanobrevibacter ruminantium (strain ATCC 35063 / DSM 1093 / JCM 13430 / OCM 146 / M1)</name>
    <name type="common">Methanobacterium ruminantium</name>
    <dbReference type="NCBI Taxonomy" id="634498"/>
    <lineage>
        <taxon>Archaea</taxon>
        <taxon>Methanobacteriati</taxon>
        <taxon>Methanobacteriota</taxon>
        <taxon>Methanomada group</taxon>
        <taxon>Methanobacteria</taxon>
        <taxon>Methanobacteriales</taxon>
        <taxon>Methanobacteriaceae</taxon>
        <taxon>Methanobrevibacter</taxon>
    </lineage>
</organism>
<gene>
    <name evidence="4" type="ordered locus">mru_2020</name>
</gene>
<dbReference type="PATRIC" id="fig|634498.28.peg.2021"/>
<dbReference type="InterPro" id="IPR003148">
    <property type="entry name" value="RCK_N"/>
</dbReference>
<evidence type="ECO:0000256" key="2">
    <source>
        <dbReference type="SAM" id="Phobius"/>
    </source>
</evidence>
<dbReference type="HOGENOM" id="CLU_714989_0_0_2"/>
<feature type="transmembrane region" description="Helical" evidence="2">
    <location>
        <begin position="85"/>
        <end position="105"/>
    </location>
</feature>
<evidence type="ECO:0000259" key="3">
    <source>
        <dbReference type="PROSITE" id="PS51201"/>
    </source>
</evidence>
<keyword evidence="2" id="KW-1133">Transmembrane helix</keyword>
<dbReference type="GO" id="GO:0006813">
    <property type="term" value="P:potassium ion transport"/>
    <property type="evidence" value="ECO:0007669"/>
    <property type="project" value="InterPro"/>
</dbReference>
<dbReference type="Gene3D" id="1.10.287.70">
    <property type="match status" value="1"/>
</dbReference>
<proteinExistence type="predicted"/>
<accession>D3E0E6</accession>
<dbReference type="PANTHER" id="PTHR43833">
    <property type="entry name" value="POTASSIUM CHANNEL PROTEIN 2-RELATED-RELATED"/>
    <property type="match status" value="1"/>
</dbReference>
<feature type="transmembrane region" description="Helical" evidence="2">
    <location>
        <begin position="55"/>
        <end position="73"/>
    </location>
</feature>
<sequence length="386" mass="44223">MKNRNVWRIIMSEIKKYMEDLKKNKTGLKGILVIILIFAYGILGSYYIMNLNINNSIYYTIITIATVGYGDIIPVTPLEKFFSTSLALTGIGLIAYIFTIIITSFEENLHDIRSGRHMEKRLAKMEDHYILCGFGRVGTAVYEELMKRNQKVIIIEKNEDKLEDIEETENVVPFNANATEDKTLKKLNIDKSLGVIVTTGSDVDNLFIVLTTREMNKDAWIISRASKKENIKRLKHAGANKVISPEVSGGTDIYFAAVQPNLVHITQKHGIDYLEREFEILKKHNCHLENIEYHFPGIKTPVTRTIGVLDEEEKDHFIDMVKNNPEVHESMDVMYETVNGVHSHWISGPDKSHVDMVIEELKKEGNLLGVNLDFKEINEFTKQFKE</sequence>
<dbReference type="Pfam" id="PF07885">
    <property type="entry name" value="Ion_trans_2"/>
    <property type="match status" value="1"/>
</dbReference>
<dbReference type="SUPFAM" id="SSF81324">
    <property type="entry name" value="Voltage-gated potassium channels"/>
    <property type="match status" value="1"/>
</dbReference>
<evidence type="ECO:0000313" key="5">
    <source>
        <dbReference type="Proteomes" id="UP000008680"/>
    </source>
</evidence>
<dbReference type="InterPro" id="IPR050721">
    <property type="entry name" value="Trk_Ktr_HKT_K-transport"/>
</dbReference>
<dbReference type="GO" id="GO:0005886">
    <property type="term" value="C:plasma membrane"/>
    <property type="evidence" value="ECO:0007669"/>
    <property type="project" value="UniProtKB-SubCell"/>
</dbReference>